<keyword evidence="6 9" id="KW-0812">Transmembrane</keyword>
<dbReference type="PANTHER" id="PTHR30614:SF10">
    <property type="entry name" value="ARGININE ABC TRANSPORTER PERMEASE PROTEIN ARTM"/>
    <property type="match status" value="1"/>
</dbReference>
<dbReference type="GO" id="GO:0006865">
    <property type="term" value="P:amino acid transport"/>
    <property type="evidence" value="ECO:0007669"/>
    <property type="project" value="TreeGrafter"/>
</dbReference>
<keyword evidence="12" id="KW-1185">Reference proteome</keyword>
<feature type="transmembrane region" description="Helical" evidence="9">
    <location>
        <begin position="204"/>
        <end position="225"/>
    </location>
</feature>
<feature type="domain" description="ABC transmembrane type-1" evidence="10">
    <location>
        <begin position="20"/>
        <end position="222"/>
    </location>
</feature>
<evidence type="ECO:0000313" key="11">
    <source>
        <dbReference type="EMBL" id="NWF44690.1"/>
    </source>
</evidence>
<dbReference type="InterPro" id="IPR010065">
    <property type="entry name" value="AA_ABC_transptr_permease_3TM"/>
</dbReference>
<sequence length="238" mass="27344">MDKFAIIFQPQNLQLYWTGLIATMELLGVSLIAGAMLTLPLTLMRVSRNRWVSSPVWLFTYVVRGTPLLIQVYFIYYGIAQLEWVQGLWDTHWPFTWFKDPFFCAVLAFTLNTCAYTVEMLAGAIKETPAGEIEAAQAAGFGKWNMMFRLILPSAMRRTLPGYSNEVVMMLHATSLASVVPALYDLTNAAYAIYKTYYLAFQPFIFVAVLYFMLTFALVYVFRLLERRFLAYLRPIAH</sequence>
<keyword evidence="3 9" id="KW-0813">Transport</keyword>
<evidence type="ECO:0000256" key="5">
    <source>
        <dbReference type="ARBA" id="ARBA00022519"/>
    </source>
</evidence>
<comment type="similarity">
    <text evidence="2">Belongs to the binding-protein-dependent transport system permease family. HisMQ subfamily.</text>
</comment>
<accession>A0A7Y8GTR9</accession>
<evidence type="ECO:0000256" key="7">
    <source>
        <dbReference type="ARBA" id="ARBA00022989"/>
    </source>
</evidence>
<feature type="transmembrane region" description="Helical" evidence="9">
    <location>
        <begin position="56"/>
        <end position="80"/>
    </location>
</feature>
<dbReference type="PANTHER" id="PTHR30614">
    <property type="entry name" value="MEMBRANE COMPONENT OF AMINO ACID ABC TRANSPORTER"/>
    <property type="match status" value="1"/>
</dbReference>
<comment type="caution">
    <text evidence="11">The sequence shown here is derived from an EMBL/GenBank/DDBJ whole genome shotgun (WGS) entry which is preliminary data.</text>
</comment>
<evidence type="ECO:0000256" key="8">
    <source>
        <dbReference type="ARBA" id="ARBA00023136"/>
    </source>
</evidence>
<keyword evidence="5" id="KW-0997">Cell inner membrane</keyword>
<feature type="transmembrane region" description="Helical" evidence="9">
    <location>
        <begin position="167"/>
        <end position="184"/>
    </location>
</feature>
<evidence type="ECO:0000256" key="1">
    <source>
        <dbReference type="ARBA" id="ARBA00004429"/>
    </source>
</evidence>
<dbReference type="InterPro" id="IPR000515">
    <property type="entry name" value="MetI-like"/>
</dbReference>
<dbReference type="GO" id="GO:0043190">
    <property type="term" value="C:ATP-binding cassette (ABC) transporter complex"/>
    <property type="evidence" value="ECO:0007669"/>
    <property type="project" value="InterPro"/>
</dbReference>
<feature type="transmembrane region" description="Helical" evidence="9">
    <location>
        <begin position="100"/>
        <end position="118"/>
    </location>
</feature>
<dbReference type="InterPro" id="IPR035906">
    <property type="entry name" value="MetI-like_sf"/>
</dbReference>
<evidence type="ECO:0000313" key="12">
    <source>
        <dbReference type="Proteomes" id="UP000545507"/>
    </source>
</evidence>
<name>A0A7Y8GTR9_9BURK</name>
<dbReference type="Pfam" id="PF00528">
    <property type="entry name" value="BPD_transp_1"/>
    <property type="match status" value="1"/>
</dbReference>
<evidence type="ECO:0000259" key="10">
    <source>
        <dbReference type="PROSITE" id="PS50928"/>
    </source>
</evidence>
<dbReference type="CDD" id="cd06261">
    <property type="entry name" value="TM_PBP2"/>
    <property type="match status" value="1"/>
</dbReference>
<dbReference type="InterPro" id="IPR043429">
    <property type="entry name" value="ArtM/GltK/GlnP/TcyL/YhdX-like"/>
</dbReference>
<evidence type="ECO:0000256" key="2">
    <source>
        <dbReference type="ARBA" id="ARBA00010072"/>
    </source>
</evidence>
<dbReference type="PROSITE" id="PS50928">
    <property type="entry name" value="ABC_TM1"/>
    <property type="match status" value="1"/>
</dbReference>
<dbReference type="RefSeq" id="WP_177134097.1">
    <property type="nucleotide sequence ID" value="NZ_VYGV01000006.1"/>
</dbReference>
<keyword evidence="8 9" id="KW-0472">Membrane</keyword>
<dbReference type="AlphaFoldDB" id="A0A7Y8GTR9"/>
<dbReference type="Gene3D" id="1.10.3720.10">
    <property type="entry name" value="MetI-like"/>
    <property type="match status" value="1"/>
</dbReference>
<evidence type="ECO:0000256" key="3">
    <source>
        <dbReference type="ARBA" id="ARBA00022448"/>
    </source>
</evidence>
<dbReference type="GO" id="GO:0022857">
    <property type="term" value="F:transmembrane transporter activity"/>
    <property type="evidence" value="ECO:0007669"/>
    <property type="project" value="InterPro"/>
</dbReference>
<evidence type="ECO:0000256" key="4">
    <source>
        <dbReference type="ARBA" id="ARBA00022475"/>
    </source>
</evidence>
<evidence type="ECO:0000256" key="6">
    <source>
        <dbReference type="ARBA" id="ARBA00022692"/>
    </source>
</evidence>
<dbReference type="SUPFAM" id="SSF161098">
    <property type="entry name" value="MetI-like"/>
    <property type="match status" value="1"/>
</dbReference>
<protein>
    <submittedName>
        <fullName evidence="11">ABC transporter permease subunit</fullName>
    </submittedName>
</protein>
<dbReference type="EMBL" id="VYGV01000006">
    <property type="protein sequence ID" value="NWF44690.1"/>
    <property type="molecule type" value="Genomic_DNA"/>
</dbReference>
<feature type="transmembrane region" description="Helical" evidence="9">
    <location>
        <begin position="20"/>
        <end position="44"/>
    </location>
</feature>
<keyword evidence="7 9" id="KW-1133">Transmembrane helix</keyword>
<keyword evidence="4" id="KW-1003">Cell membrane</keyword>
<dbReference type="Proteomes" id="UP000545507">
    <property type="component" value="Unassembled WGS sequence"/>
</dbReference>
<proteinExistence type="inferred from homology"/>
<gene>
    <name evidence="11" type="ORF">F3K02_05400</name>
</gene>
<reference evidence="11 12" key="1">
    <citation type="submission" date="2019-09" db="EMBL/GenBank/DDBJ databases">
        <title>Hydrogenophaga aromatica sp. nov., isolated from a para-xylene-degrading enrichment culture.</title>
        <authorList>
            <person name="Tancsics A."/>
            <person name="Banerjee S."/>
        </authorList>
    </citation>
    <scope>NUCLEOTIDE SEQUENCE [LARGE SCALE GENOMIC DNA]</scope>
    <source>
        <strain evidence="11 12">D2P1</strain>
    </source>
</reference>
<comment type="subcellular location">
    <subcellularLocation>
        <location evidence="1">Cell inner membrane</location>
        <topology evidence="1">Multi-pass membrane protein</topology>
    </subcellularLocation>
    <subcellularLocation>
        <location evidence="9">Cell membrane</location>
        <topology evidence="9">Multi-pass membrane protein</topology>
    </subcellularLocation>
</comment>
<dbReference type="NCBIfam" id="TIGR01726">
    <property type="entry name" value="HEQRo_perm_3TM"/>
    <property type="match status" value="1"/>
</dbReference>
<organism evidence="11 12">
    <name type="scientific">Hydrogenophaga aromaticivorans</name>
    <dbReference type="NCBI Taxonomy" id="2610898"/>
    <lineage>
        <taxon>Bacteria</taxon>
        <taxon>Pseudomonadati</taxon>
        <taxon>Pseudomonadota</taxon>
        <taxon>Betaproteobacteria</taxon>
        <taxon>Burkholderiales</taxon>
        <taxon>Comamonadaceae</taxon>
        <taxon>Hydrogenophaga</taxon>
    </lineage>
</organism>
<evidence type="ECO:0000256" key="9">
    <source>
        <dbReference type="RuleBase" id="RU363032"/>
    </source>
</evidence>